<sequence>MEFYKKVIKDQSMRFKIMRLFNFLPDNAMIKLIYRIKTGRMPNLISPKRYTEKLQWYKLNYHDPLITKCSDKFEVRDYVTSKGYSNILNDLYGVYENVDEIDFDSLPSSFAIKVNDGSGTNIFIQDKASMDIDAVKNQLEIWLRPKKRTVYREWGYYNIKPKIVIEKLLERDSNNDLPDYKFFCFNGKVFCLYTMIDYIDNHANGKLGFYDADFNKMPYRRNDYGEITVNLPKPKNFKKMVEIAEKLSEDFPHVRVDFYNLDGEIIFGELTFYNAGGYTSFIPDEFDFILGEQFVLPKKLR</sequence>
<protein>
    <submittedName>
        <fullName evidence="1">ATP-grasp fold amidoligase family protein</fullName>
    </submittedName>
</protein>
<dbReference type="Pfam" id="PF14305">
    <property type="entry name" value="ATPgrasp_TupA"/>
    <property type="match status" value="1"/>
</dbReference>
<dbReference type="RefSeq" id="WP_305992043.1">
    <property type="nucleotide sequence ID" value="NZ_JAVAMP010000004.1"/>
</dbReference>
<evidence type="ECO:0000313" key="1">
    <source>
        <dbReference type="EMBL" id="MDP5274738.1"/>
    </source>
</evidence>
<dbReference type="Proteomes" id="UP001231941">
    <property type="component" value="Unassembled WGS sequence"/>
</dbReference>
<organism evidence="1 2">
    <name type="scientific">Chengkuizengella axinellae</name>
    <dbReference type="NCBI Taxonomy" id="3064388"/>
    <lineage>
        <taxon>Bacteria</taxon>
        <taxon>Bacillati</taxon>
        <taxon>Bacillota</taxon>
        <taxon>Bacilli</taxon>
        <taxon>Bacillales</taxon>
        <taxon>Paenibacillaceae</taxon>
        <taxon>Chengkuizengella</taxon>
    </lineage>
</organism>
<dbReference type="InterPro" id="IPR029465">
    <property type="entry name" value="ATPgrasp_TupA"/>
</dbReference>
<evidence type="ECO:0000313" key="2">
    <source>
        <dbReference type="Proteomes" id="UP001231941"/>
    </source>
</evidence>
<keyword evidence="2" id="KW-1185">Reference proteome</keyword>
<accession>A0ABT9IZU6</accession>
<name>A0ABT9IZU6_9BACL</name>
<proteinExistence type="predicted"/>
<dbReference type="EMBL" id="JAVAMP010000004">
    <property type="protein sequence ID" value="MDP5274738.1"/>
    <property type="molecule type" value="Genomic_DNA"/>
</dbReference>
<reference evidence="1 2" key="1">
    <citation type="submission" date="2023-08" db="EMBL/GenBank/DDBJ databases">
        <authorList>
            <person name="Park J.-S."/>
        </authorList>
    </citation>
    <scope>NUCLEOTIDE SEQUENCE [LARGE SCALE GENOMIC DNA]</scope>
    <source>
        <strain evidence="1 2">2205SS18-9</strain>
    </source>
</reference>
<gene>
    <name evidence="1" type="ORF">Q5Y73_11515</name>
</gene>
<comment type="caution">
    <text evidence="1">The sequence shown here is derived from an EMBL/GenBank/DDBJ whole genome shotgun (WGS) entry which is preliminary data.</text>
</comment>